<accession>A0A0B7ITA4</accession>
<keyword evidence="4" id="KW-0812">Transmembrane</keyword>
<evidence type="ECO:0000256" key="2">
    <source>
        <dbReference type="ARBA" id="ARBA00008163"/>
    </source>
</evidence>
<evidence type="ECO:0000256" key="3">
    <source>
        <dbReference type="ARBA" id="ARBA00022452"/>
    </source>
</evidence>
<keyword evidence="7" id="KW-0998">Cell outer membrane</keyword>
<dbReference type="SUPFAM" id="SSF56935">
    <property type="entry name" value="Porins"/>
    <property type="match status" value="1"/>
</dbReference>
<name>A0A0B7ITA4_9FLAO</name>
<dbReference type="Pfam" id="PF03349">
    <property type="entry name" value="Toluene_X"/>
    <property type="match status" value="1"/>
</dbReference>
<dbReference type="RefSeq" id="WP_042008067.1">
    <property type="nucleotide sequence ID" value="NZ_CDOL01000228.1"/>
</dbReference>
<evidence type="ECO:0000256" key="7">
    <source>
        <dbReference type="ARBA" id="ARBA00023237"/>
    </source>
</evidence>
<keyword evidence="5 8" id="KW-0732">Signal</keyword>
<dbReference type="Gene3D" id="2.40.160.60">
    <property type="entry name" value="Outer membrane protein transport protein (OMPP1/FadL/TodX)"/>
    <property type="match status" value="2"/>
</dbReference>
<dbReference type="Proteomes" id="UP000038200">
    <property type="component" value="Unassembled WGS sequence"/>
</dbReference>
<reference evidence="9 10" key="1">
    <citation type="submission" date="2015-01" db="EMBL/GenBank/DDBJ databases">
        <authorList>
            <person name="Xiang T."/>
            <person name="Song Y."/>
            <person name="Huang L."/>
            <person name="Wang B."/>
            <person name="Wu P."/>
        </authorList>
    </citation>
    <scope>NUCLEOTIDE SEQUENCE [LARGE SCALE GENOMIC DNA]</scope>
    <source>
        <strain evidence="9 10">CcD93</strain>
    </source>
</reference>
<keyword evidence="3" id="KW-1134">Transmembrane beta strand</keyword>
<comment type="subcellular location">
    <subcellularLocation>
        <location evidence="1">Cell outer membrane</location>
        <topology evidence="1">Multi-pass membrane protein</topology>
    </subcellularLocation>
</comment>
<dbReference type="AlphaFoldDB" id="A0A0B7ITA4"/>
<dbReference type="GO" id="GO:0015483">
    <property type="term" value="F:long-chain fatty acid transporting porin activity"/>
    <property type="evidence" value="ECO:0007669"/>
    <property type="project" value="TreeGrafter"/>
</dbReference>
<evidence type="ECO:0000256" key="4">
    <source>
        <dbReference type="ARBA" id="ARBA00022692"/>
    </source>
</evidence>
<evidence type="ECO:0000256" key="1">
    <source>
        <dbReference type="ARBA" id="ARBA00004571"/>
    </source>
</evidence>
<comment type="similarity">
    <text evidence="2">Belongs to the OmpP1/FadL family.</text>
</comment>
<evidence type="ECO:0000313" key="10">
    <source>
        <dbReference type="Proteomes" id="UP000038200"/>
    </source>
</evidence>
<dbReference type="PANTHER" id="PTHR35093:SF8">
    <property type="entry name" value="OUTER MEMBRANE PROTEIN NMB0088-RELATED"/>
    <property type="match status" value="1"/>
</dbReference>
<dbReference type="PANTHER" id="PTHR35093">
    <property type="entry name" value="OUTER MEMBRANE PROTEIN NMB0088-RELATED"/>
    <property type="match status" value="1"/>
</dbReference>
<feature type="chain" id="PRO_5002133201" evidence="8">
    <location>
        <begin position="19"/>
        <end position="522"/>
    </location>
</feature>
<dbReference type="GO" id="GO:0009279">
    <property type="term" value="C:cell outer membrane"/>
    <property type="evidence" value="ECO:0007669"/>
    <property type="project" value="UniProtKB-SubCell"/>
</dbReference>
<dbReference type="OrthoDB" id="9765571at2"/>
<feature type="signal peptide" evidence="8">
    <location>
        <begin position="1"/>
        <end position="18"/>
    </location>
</feature>
<dbReference type="InterPro" id="IPR005017">
    <property type="entry name" value="OMPP1/FadL/TodX"/>
</dbReference>
<keyword evidence="6" id="KW-0472">Membrane</keyword>
<dbReference type="STRING" id="1848903.CCAND38_10073"/>
<evidence type="ECO:0000256" key="5">
    <source>
        <dbReference type="ARBA" id="ARBA00022729"/>
    </source>
</evidence>
<protein>
    <submittedName>
        <fullName evidence="9">Outer membrane protein transport protein, Ompp1/FadL/TodX family</fullName>
    </submittedName>
</protein>
<gene>
    <name evidence="9" type="ORF">CCAND93_40070</name>
</gene>
<evidence type="ECO:0000256" key="6">
    <source>
        <dbReference type="ARBA" id="ARBA00023136"/>
    </source>
</evidence>
<evidence type="ECO:0000313" key="9">
    <source>
        <dbReference type="EMBL" id="CEN53297.1"/>
    </source>
</evidence>
<sequence>MKKRLLSIMLLSGGIVSAQNINDALRYSVEDLDGTARYRAMSGAFGALGGDLSAITVNPAGSAIFSSSEFSISLGNDAYKKNVTFKSQTTNNEKSDFNVNQVGVALVIPTNSEQWKKITFGFNYQRSVNFNNANFTYFGQNNIGLDNYYHYFATQGNARNTPFNLGVFEQGLAYDVSDIEGQKKIGDFYINLKNANARATYLGLMTELIVPKSNDFYETDYELNSNGSSRFQKYENERFGKINKYNMNFAAQFNDNISLGANINIHNLNTNSLFSLREDKFNEASLIKYANHQMTVNTEGYGFSFQLGAIAKLNKNIRIGTSYHSPTWYSLVDMRREVLFSDIFINATNRVEGRDVELLNKYGDEIWFERKYKFRTPGSWTASVAYIFGKNGLISFDYIYKGYGKTYFRTENLKSENTVIQNELGDTSAIRLGGEYRIKALSLRAGIRHEQSPYKTGIKYIGDLTGYSLGLGYALGGVRFDLSYDVAKQDNYHRIYESVLTTPAKMTSTRSNILLTMSIKLF</sequence>
<dbReference type="EMBL" id="CDOL01000228">
    <property type="protein sequence ID" value="CEN53297.1"/>
    <property type="molecule type" value="Genomic_DNA"/>
</dbReference>
<evidence type="ECO:0000256" key="8">
    <source>
        <dbReference type="SAM" id="SignalP"/>
    </source>
</evidence>
<proteinExistence type="inferred from homology"/>
<organism evidence="9 10">
    <name type="scientific">Capnocytophaga canis</name>
    <dbReference type="NCBI Taxonomy" id="1848903"/>
    <lineage>
        <taxon>Bacteria</taxon>
        <taxon>Pseudomonadati</taxon>
        <taxon>Bacteroidota</taxon>
        <taxon>Flavobacteriia</taxon>
        <taxon>Flavobacteriales</taxon>
        <taxon>Flavobacteriaceae</taxon>
        <taxon>Capnocytophaga</taxon>
    </lineage>
</organism>